<organism evidence="2 3">
    <name type="scientific">Hymenobacter ruricola</name>
    <dbReference type="NCBI Taxonomy" id="2791023"/>
    <lineage>
        <taxon>Bacteria</taxon>
        <taxon>Pseudomonadati</taxon>
        <taxon>Bacteroidota</taxon>
        <taxon>Cytophagia</taxon>
        <taxon>Cytophagales</taxon>
        <taxon>Hymenobacteraceae</taxon>
        <taxon>Hymenobacter</taxon>
    </lineage>
</organism>
<dbReference type="EMBL" id="JADQDM010000008">
    <property type="protein sequence ID" value="MBF9222674.1"/>
    <property type="molecule type" value="Genomic_DNA"/>
</dbReference>
<proteinExistence type="predicted"/>
<dbReference type="Proteomes" id="UP000618931">
    <property type="component" value="Unassembled WGS sequence"/>
</dbReference>
<evidence type="ECO:0000256" key="1">
    <source>
        <dbReference type="SAM" id="MobiDB-lite"/>
    </source>
</evidence>
<feature type="region of interest" description="Disordered" evidence="1">
    <location>
        <begin position="1"/>
        <end position="22"/>
    </location>
</feature>
<evidence type="ECO:0000313" key="3">
    <source>
        <dbReference type="Proteomes" id="UP000618931"/>
    </source>
</evidence>
<evidence type="ECO:0000313" key="2">
    <source>
        <dbReference type="EMBL" id="MBF9222674.1"/>
    </source>
</evidence>
<gene>
    <name evidence="2" type="ORF">I2H31_16335</name>
</gene>
<accession>A0ABS0I823</accession>
<name>A0ABS0I823_9BACT</name>
<dbReference type="RefSeq" id="WP_196294118.1">
    <property type="nucleotide sequence ID" value="NZ_JADQDM010000008.1"/>
</dbReference>
<sequence length="1253" mass="135922">MAQPAERPLGQYNSGGASQAERMPAMLPPDRLALDGRTLPQLLAYLSRFSRQVAFCTNPAVAAQGVWDLARHRSLLLLAEVATQPLGRRTDAVSAKMAVLYESSTSPAHRLQARQLLVKLLAYELAKLNRWVLYHRGSNQQPRFAGALARMVRELLPGLYEAAHYEYLLLRTGPALGDGPRRLSAGPEGSVAQALSKGLVRDFGAVLPGGVTRPDPVADARAHEDYADQLRNGTRKPEEVIRLLGELLWQTYKAQATLVEVARLELDDTLNSRAGLHPELGLLVGFVELYAHAQRELNDIPRRHLNYYYEDVLHARHRPSQPDRTYLAFALAEGRTRYVLPAGTVLDGGKDEAKRRILFATDADAELGSWRVAALATLLVANDGAKIKARRRVTGVFNSAMRDPATGAWPGAENDARWPLFGADPAQHLASIDPLRPAEVGFAVAAPTLALQEGLREITLRLRATATSFAEFQDLLATSAPGVPRDAQEQQRVLFGAFVAQGTGPSGWLPLQVVSVDLDPAAVTINWTLRLERDQPPLVPYGPERHGERLSTSQPVVRLLLNPGATTYGYSYFANLVPVELRVQASVRHLRPTELSNQLGTLDGSGPFYPFGSRAMPGAGLVVGVAELLGKNVTGITLALTWQNLPRQGLAAYYAGYADNAAQLFADDAFQVKVGYLADYRWQAAVPKAKTRLFAPGTGRGPALAPQTLVKLERPGRLTPAPNGSTGLVRLVLAGPAPGFGADLYPQALADAVRYNHRHRRRPRPLPQVPFVPVLQQLTVSYTAEEVLVPGQANSPATFYHLHPFFGYEPANAGAVRLLPLLDREGTLLVSLSPDAAGRDVSLLFELAVPTDTDDVPPTPEWTFLDGDEWRPLAQASGYADVAPGFANSCRVVLTLPNGPGITQHQLLPSGWCWLRATVPDRTAAFGLVRALHLRLVQATRLTTGDPAPAPFQGPLAPGTLVRLLSPLPGVVAVTQPVPSWGGRAAETQPAYYTRVSEQLRHRGRALTPWDYERLLLEQFPDVHSAKCLTADQLPLPEEDPGDTGPRRARRPAGVVEVVALPRYDLVPGNPLPLFGNGQLVLMQQYLQERASPAVRVRVRNPAYEQVQVRATVAFRPAAGGGQAAYEPQLQAALAAYLSPWGQESVQQGGFHKRLTLPGIAAFLHQQPYVAGSTGLSAVKTGVLDGRHRFYDSATDPRKPVAELGALAPWAVLVSAPRHELYVVPRVTTPAAPAPTGIGHLRIEQDLAVADEF</sequence>
<keyword evidence="3" id="KW-1185">Reference proteome</keyword>
<reference evidence="2 3" key="1">
    <citation type="submission" date="2020-11" db="EMBL/GenBank/DDBJ databases">
        <authorList>
            <person name="Kim M.K."/>
        </authorList>
    </citation>
    <scope>NUCLEOTIDE SEQUENCE [LARGE SCALE GENOMIC DNA]</scope>
    <source>
        <strain evidence="2 3">BT662</strain>
    </source>
</reference>
<protein>
    <submittedName>
        <fullName evidence="2">Baseplate J/gp47 family protein</fullName>
    </submittedName>
</protein>
<comment type="caution">
    <text evidence="2">The sequence shown here is derived from an EMBL/GenBank/DDBJ whole genome shotgun (WGS) entry which is preliminary data.</text>
</comment>